<name>A0ABD3L095_EUCGL</name>
<dbReference type="Proteomes" id="UP001634007">
    <property type="component" value="Unassembled WGS sequence"/>
</dbReference>
<reference evidence="2 3" key="1">
    <citation type="submission" date="2024-11" db="EMBL/GenBank/DDBJ databases">
        <title>Chromosome-level genome assembly of Eucalyptus globulus Labill. provides insights into its genome evolution.</title>
        <authorList>
            <person name="Li X."/>
        </authorList>
    </citation>
    <scope>NUCLEOTIDE SEQUENCE [LARGE SCALE GENOMIC DNA]</scope>
    <source>
        <strain evidence="2">CL2024</strain>
        <tissue evidence="2">Fresh tender leaves</tissue>
    </source>
</reference>
<accession>A0ABD3L095</accession>
<keyword evidence="3" id="KW-1185">Reference proteome</keyword>
<sequence>MHKLVEQFLKLNSPKFTSAGDLEATAFWIQELENAFALLMCTKVENVVLAVYQLKGIASTWWRATKRIVFPEGVVPKWNVVIEVFNGKYFSNSARELKMAEFQRIRQGTMIVDQYEVKFVELSQYAPELVENPVDRAKRFRDGLRPEVRSPLVPLNLKNYNDLYEWTRLIERDPNELAVASGSQFGSN</sequence>
<dbReference type="InterPro" id="IPR005162">
    <property type="entry name" value="Retrotrans_gag_dom"/>
</dbReference>
<feature type="domain" description="Retrotransposon gag" evidence="1">
    <location>
        <begin position="49"/>
        <end position="146"/>
    </location>
</feature>
<evidence type="ECO:0000259" key="1">
    <source>
        <dbReference type="Pfam" id="PF03732"/>
    </source>
</evidence>
<dbReference type="AlphaFoldDB" id="A0ABD3L095"/>
<gene>
    <name evidence="2" type="ORF">ACJRO7_014470</name>
</gene>
<dbReference type="EMBL" id="JBJKBG010000003">
    <property type="protein sequence ID" value="KAL3745370.1"/>
    <property type="molecule type" value="Genomic_DNA"/>
</dbReference>
<dbReference type="Pfam" id="PF03732">
    <property type="entry name" value="Retrotrans_gag"/>
    <property type="match status" value="1"/>
</dbReference>
<comment type="caution">
    <text evidence="2">The sequence shown here is derived from an EMBL/GenBank/DDBJ whole genome shotgun (WGS) entry which is preliminary data.</text>
</comment>
<proteinExistence type="predicted"/>
<evidence type="ECO:0000313" key="3">
    <source>
        <dbReference type="Proteomes" id="UP001634007"/>
    </source>
</evidence>
<protein>
    <recommendedName>
        <fullName evidence="1">Retrotransposon gag domain-containing protein</fullName>
    </recommendedName>
</protein>
<evidence type="ECO:0000313" key="2">
    <source>
        <dbReference type="EMBL" id="KAL3745370.1"/>
    </source>
</evidence>
<organism evidence="2 3">
    <name type="scientific">Eucalyptus globulus</name>
    <name type="common">Tasmanian blue gum</name>
    <dbReference type="NCBI Taxonomy" id="34317"/>
    <lineage>
        <taxon>Eukaryota</taxon>
        <taxon>Viridiplantae</taxon>
        <taxon>Streptophyta</taxon>
        <taxon>Embryophyta</taxon>
        <taxon>Tracheophyta</taxon>
        <taxon>Spermatophyta</taxon>
        <taxon>Magnoliopsida</taxon>
        <taxon>eudicotyledons</taxon>
        <taxon>Gunneridae</taxon>
        <taxon>Pentapetalae</taxon>
        <taxon>rosids</taxon>
        <taxon>malvids</taxon>
        <taxon>Myrtales</taxon>
        <taxon>Myrtaceae</taxon>
        <taxon>Myrtoideae</taxon>
        <taxon>Eucalypteae</taxon>
        <taxon>Eucalyptus</taxon>
    </lineage>
</organism>